<evidence type="ECO:0000313" key="1">
    <source>
        <dbReference type="EMBL" id="OGK03915.1"/>
    </source>
</evidence>
<evidence type="ECO:0000313" key="2">
    <source>
        <dbReference type="Proteomes" id="UP000179243"/>
    </source>
</evidence>
<sequence>MATRHERRQFMQRLLRTWRQSGEQAHAFCVKSGIPVSTFYWWKQRLRSEPAAAQSSHSPILPAFVQVGLPATSGTFQYRFPDGGSLILPTTLALPDVAALVRQLRGVHD</sequence>
<organism evidence="1 2">
    <name type="scientific">Candidatus Raymondbacteria bacterium RIFOXYD12_FULL_49_13</name>
    <dbReference type="NCBI Taxonomy" id="1817890"/>
    <lineage>
        <taxon>Bacteria</taxon>
        <taxon>Raymondiibacteriota</taxon>
    </lineage>
</organism>
<reference evidence="1 2" key="1">
    <citation type="journal article" date="2016" name="Nat. Commun.">
        <title>Thousands of microbial genomes shed light on interconnected biogeochemical processes in an aquifer system.</title>
        <authorList>
            <person name="Anantharaman K."/>
            <person name="Brown C.T."/>
            <person name="Hug L.A."/>
            <person name="Sharon I."/>
            <person name="Castelle C.J."/>
            <person name="Probst A.J."/>
            <person name="Thomas B.C."/>
            <person name="Singh A."/>
            <person name="Wilkins M.J."/>
            <person name="Karaoz U."/>
            <person name="Brodie E.L."/>
            <person name="Williams K.H."/>
            <person name="Hubbard S.S."/>
            <person name="Banfield J.F."/>
        </authorList>
    </citation>
    <scope>NUCLEOTIDE SEQUENCE [LARGE SCALE GENOMIC DNA]</scope>
</reference>
<dbReference type="Proteomes" id="UP000179243">
    <property type="component" value="Unassembled WGS sequence"/>
</dbReference>
<dbReference type="EMBL" id="MFYX01000079">
    <property type="protein sequence ID" value="OGK03915.1"/>
    <property type="molecule type" value="Genomic_DNA"/>
</dbReference>
<name>A0A1F7FB63_UNCRA</name>
<gene>
    <name evidence="1" type="ORF">A2519_19800</name>
</gene>
<proteinExistence type="predicted"/>
<dbReference type="NCBIfam" id="NF047593">
    <property type="entry name" value="IS66_ISAeme5_TnpA"/>
    <property type="match status" value="1"/>
</dbReference>
<protein>
    <recommendedName>
        <fullName evidence="3">Transposase</fullName>
    </recommendedName>
</protein>
<comment type="caution">
    <text evidence="1">The sequence shown here is derived from an EMBL/GenBank/DDBJ whole genome shotgun (WGS) entry which is preliminary data.</text>
</comment>
<dbReference type="AlphaFoldDB" id="A0A1F7FB63"/>
<accession>A0A1F7FB63</accession>
<evidence type="ECO:0008006" key="3">
    <source>
        <dbReference type="Google" id="ProtNLM"/>
    </source>
</evidence>